<dbReference type="Pfam" id="PF12833">
    <property type="entry name" value="HTH_18"/>
    <property type="match status" value="1"/>
</dbReference>
<dbReference type="EMBL" id="CP022405">
    <property type="protein sequence ID" value="QDY31450.1"/>
    <property type="molecule type" value="Genomic_DNA"/>
</dbReference>
<keyword evidence="1" id="KW-0805">Transcription regulation</keyword>
<evidence type="ECO:0000256" key="3">
    <source>
        <dbReference type="ARBA" id="ARBA00023163"/>
    </source>
</evidence>
<sequence>MLKESDMAQDHEILNKIASIQKRDKDGYETIYKMDCPNGVGSMTVYKVFTGIELIINEFESTTCLCNVPNYDNIIEINHCEEGRQECEFLSGSYLYLGEGDLSIHTMNNHAYTMGFPLKYYKGISVLLYLDEIVRDVPEILKDISIDIYGLKEKFCINNECFVMRANDKIKNIFPELYYIPESVKKAYFKLKVLELLVFLNIIDVSKKGQGEYYSQQQVETIKQIKKLITEDFKHRYTIQELAKQYCISQTTLKTYFKGIYGTSMAAYMKKYRMKQAAVMLRETSNSVADIAISVAYQSQSKFAASFKEIIGISPFEYRKKCLVETKTSHQEYIFLE</sequence>
<dbReference type="Proteomes" id="UP000962161">
    <property type="component" value="Chromosome"/>
</dbReference>
<dbReference type="PROSITE" id="PS01124">
    <property type="entry name" value="HTH_ARAC_FAMILY_2"/>
    <property type="match status" value="1"/>
</dbReference>
<dbReference type="SMART" id="SM00342">
    <property type="entry name" value="HTH_ARAC"/>
    <property type="match status" value="1"/>
</dbReference>
<dbReference type="InterPro" id="IPR018060">
    <property type="entry name" value="HTH_AraC"/>
</dbReference>
<gene>
    <name evidence="5" type="ORF">CGS26_03485</name>
</gene>
<protein>
    <submittedName>
        <fullName evidence="5">AraC family transcriptional regulator</fullName>
    </submittedName>
</protein>
<name>A0AAE4YYU2_CLOSG</name>
<dbReference type="PANTHER" id="PTHR47893">
    <property type="entry name" value="REGULATORY PROTEIN PCHR"/>
    <property type="match status" value="1"/>
</dbReference>
<dbReference type="AlphaFoldDB" id="A0AAE4YYU2"/>
<dbReference type="Gene3D" id="1.10.10.60">
    <property type="entry name" value="Homeodomain-like"/>
    <property type="match status" value="2"/>
</dbReference>
<evidence type="ECO:0000256" key="1">
    <source>
        <dbReference type="ARBA" id="ARBA00023015"/>
    </source>
</evidence>
<dbReference type="PROSITE" id="PS00041">
    <property type="entry name" value="HTH_ARAC_FAMILY_1"/>
    <property type="match status" value="1"/>
</dbReference>
<accession>A0AAE4YYU2</accession>
<feature type="domain" description="HTH araC/xylS-type" evidence="4">
    <location>
        <begin position="223"/>
        <end position="321"/>
    </location>
</feature>
<keyword evidence="3" id="KW-0804">Transcription</keyword>
<dbReference type="InterPro" id="IPR018062">
    <property type="entry name" value="HTH_AraC-typ_CS"/>
</dbReference>
<keyword evidence="2" id="KW-0238">DNA-binding</keyword>
<dbReference type="GO" id="GO:0003700">
    <property type="term" value="F:DNA-binding transcription factor activity"/>
    <property type="evidence" value="ECO:0007669"/>
    <property type="project" value="InterPro"/>
</dbReference>
<evidence type="ECO:0000256" key="2">
    <source>
        <dbReference type="ARBA" id="ARBA00023125"/>
    </source>
</evidence>
<proteinExistence type="predicted"/>
<dbReference type="SUPFAM" id="SSF46689">
    <property type="entry name" value="Homeodomain-like"/>
    <property type="match status" value="2"/>
</dbReference>
<dbReference type="GO" id="GO:0043565">
    <property type="term" value="F:sequence-specific DNA binding"/>
    <property type="evidence" value="ECO:0007669"/>
    <property type="project" value="InterPro"/>
</dbReference>
<dbReference type="PANTHER" id="PTHR47893:SF1">
    <property type="entry name" value="REGULATORY PROTEIN PCHR"/>
    <property type="match status" value="1"/>
</dbReference>
<dbReference type="InterPro" id="IPR009057">
    <property type="entry name" value="Homeodomain-like_sf"/>
</dbReference>
<organism evidence="5 6">
    <name type="scientific">Clostridium sporogenes</name>
    <dbReference type="NCBI Taxonomy" id="1509"/>
    <lineage>
        <taxon>Bacteria</taxon>
        <taxon>Bacillati</taxon>
        <taxon>Bacillota</taxon>
        <taxon>Clostridia</taxon>
        <taxon>Eubacteriales</taxon>
        <taxon>Clostridiaceae</taxon>
        <taxon>Clostridium</taxon>
    </lineage>
</organism>
<reference evidence="5" key="1">
    <citation type="submission" date="2017-07" db="EMBL/GenBank/DDBJ databases">
        <title>Genome sequencing of BoNT-producing clostridia.</title>
        <authorList>
            <person name="Williamson C."/>
        </authorList>
    </citation>
    <scope>NUCLEOTIDE SEQUENCE</scope>
    <source>
        <strain evidence="5">AM553</strain>
    </source>
</reference>
<dbReference type="RefSeq" id="WP_080333487.1">
    <property type="nucleotide sequence ID" value="NZ_CP022405.1"/>
</dbReference>
<evidence type="ECO:0000313" key="6">
    <source>
        <dbReference type="Proteomes" id="UP000962161"/>
    </source>
</evidence>
<evidence type="ECO:0000259" key="4">
    <source>
        <dbReference type="PROSITE" id="PS01124"/>
    </source>
</evidence>
<dbReference type="InterPro" id="IPR053142">
    <property type="entry name" value="PchR_regulatory_protein"/>
</dbReference>
<dbReference type="PRINTS" id="PR00032">
    <property type="entry name" value="HTHARAC"/>
</dbReference>
<dbReference type="InterPro" id="IPR020449">
    <property type="entry name" value="Tscrpt_reg_AraC-type_HTH"/>
</dbReference>
<evidence type="ECO:0000313" key="5">
    <source>
        <dbReference type="EMBL" id="QDY31450.1"/>
    </source>
</evidence>